<protein>
    <submittedName>
        <fullName evidence="2">Putative secreted protein</fullName>
    </submittedName>
</protein>
<dbReference type="EMBL" id="GIFC01003448">
    <property type="protein sequence ID" value="MXU85531.1"/>
    <property type="molecule type" value="Transcribed_RNA"/>
</dbReference>
<organism evidence="2">
    <name type="scientific">Ixodes ricinus</name>
    <name type="common">Common tick</name>
    <name type="synonym">Acarus ricinus</name>
    <dbReference type="NCBI Taxonomy" id="34613"/>
    <lineage>
        <taxon>Eukaryota</taxon>
        <taxon>Metazoa</taxon>
        <taxon>Ecdysozoa</taxon>
        <taxon>Arthropoda</taxon>
        <taxon>Chelicerata</taxon>
        <taxon>Arachnida</taxon>
        <taxon>Acari</taxon>
        <taxon>Parasitiformes</taxon>
        <taxon>Ixodida</taxon>
        <taxon>Ixodoidea</taxon>
        <taxon>Ixodidae</taxon>
        <taxon>Ixodinae</taxon>
        <taxon>Ixodes</taxon>
    </lineage>
</organism>
<evidence type="ECO:0000313" key="2">
    <source>
        <dbReference type="EMBL" id="MXU85531.1"/>
    </source>
</evidence>
<proteinExistence type="predicted"/>
<name>A0A6B0U5A6_IXORI</name>
<feature type="signal peptide" evidence="1">
    <location>
        <begin position="1"/>
        <end position="27"/>
    </location>
</feature>
<keyword evidence="1" id="KW-0732">Signal</keyword>
<feature type="chain" id="PRO_5025557426" evidence="1">
    <location>
        <begin position="28"/>
        <end position="86"/>
    </location>
</feature>
<dbReference type="AlphaFoldDB" id="A0A6B0U5A6"/>
<evidence type="ECO:0000256" key="1">
    <source>
        <dbReference type="SAM" id="SignalP"/>
    </source>
</evidence>
<reference evidence="2" key="1">
    <citation type="submission" date="2019-12" db="EMBL/GenBank/DDBJ databases">
        <title>An insight into the sialome of adult female Ixodes ricinus ticks feeding for 6 days.</title>
        <authorList>
            <person name="Perner J."/>
            <person name="Ribeiro J.M.C."/>
        </authorList>
    </citation>
    <scope>NUCLEOTIDE SEQUENCE</scope>
    <source>
        <strain evidence="2">Semi-engorged</strain>
        <tissue evidence="2">Salivary glands</tissue>
    </source>
</reference>
<sequence>MMMHGRFGTWTLPLSVFLRLRSSVTSGIGVSSSMMRRSSSSSFALATSLLLPAVSLDSSFEDSSLGCNWEISPTISNSMPSSKSSL</sequence>
<accession>A0A6B0U5A6</accession>